<feature type="domain" description="Cyclic nucleotide-binding" evidence="16">
    <location>
        <begin position="566"/>
        <end position="660"/>
    </location>
</feature>
<evidence type="ECO:0000256" key="9">
    <source>
        <dbReference type="ARBA" id="ARBA00023122"/>
    </source>
</evidence>
<feature type="transmembrane region" description="Helical" evidence="14">
    <location>
        <begin position="260"/>
        <end position="284"/>
    </location>
</feature>
<evidence type="ECO:0000256" key="10">
    <source>
        <dbReference type="ARBA" id="ARBA00023136"/>
    </source>
</evidence>
<comment type="subcellular location">
    <subcellularLocation>
        <location evidence="1">Cell membrane</location>
        <topology evidence="1">Multi-pass membrane protein</topology>
    </subcellularLocation>
</comment>
<feature type="region of interest" description="Disordered" evidence="13">
    <location>
        <begin position="676"/>
        <end position="775"/>
    </location>
</feature>
<protein>
    <submittedName>
        <fullName evidence="19">Uncharacterized protein</fullName>
    </submittedName>
</protein>
<evidence type="ECO:0000256" key="4">
    <source>
        <dbReference type="ARBA" id="ARBA00022475"/>
    </source>
</evidence>
<dbReference type="Proteomes" id="UP000594262">
    <property type="component" value="Unplaced"/>
</dbReference>
<proteinExistence type="inferred from homology"/>
<organism evidence="19 20">
    <name type="scientific">Clytia hemisphaerica</name>
    <dbReference type="NCBI Taxonomy" id="252671"/>
    <lineage>
        <taxon>Eukaryota</taxon>
        <taxon>Metazoa</taxon>
        <taxon>Cnidaria</taxon>
        <taxon>Hydrozoa</taxon>
        <taxon>Hydroidolina</taxon>
        <taxon>Leptothecata</taxon>
        <taxon>Obeliida</taxon>
        <taxon>Clytiidae</taxon>
        <taxon>Clytia</taxon>
    </lineage>
</organism>
<dbReference type="Pfam" id="PF00571">
    <property type="entry name" value="CBS"/>
    <property type="match status" value="1"/>
</dbReference>
<dbReference type="CDD" id="cd04590">
    <property type="entry name" value="CBS_pair_CorC_HlyC_assoc"/>
    <property type="match status" value="1"/>
</dbReference>
<feature type="compositionally biased region" description="Basic and acidic residues" evidence="13">
    <location>
        <begin position="706"/>
        <end position="732"/>
    </location>
</feature>
<keyword evidence="7 12" id="KW-1133">Transmembrane helix</keyword>
<evidence type="ECO:0000256" key="7">
    <source>
        <dbReference type="ARBA" id="ARBA00022989"/>
    </source>
</evidence>
<dbReference type="GeneID" id="136809357"/>
<dbReference type="FunFam" id="3.10.580.10:FF:000001">
    <property type="entry name" value="Putative metal transporter CNNM3 isoform 2"/>
    <property type="match status" value="1"/>
</dbReference>
<comment type="similarity">
    <text evidence="2">Belongs to the ACDP family.</text>
</comment>
<feature type="transmembrane region" description="Helical" evidence="14">
    <location>
        <begin position="234"/>
        <end position="253"/>
    </location>
</feature>
<feature type="compositionally biased region" description="Polar residues" evidence="13">
    <location>
        <begin position="683"/>
        <end position="701"/>
    </location>
</feature>
<keyword evidence="8" id="KW-0406">Ion transport</keyword>
<dbReference type="InterPro" id="IPR046342">
    <property type="entry name" value="CBS_dom_sf"/>
</dbReference>
<dbReference type="SUPFAM" id="SSF51206">
    <property type="entry name" value="cAMP-binding domain-like"/>
    <property type="match status" value="1"/>
</dbReference>
<evidence type="ECO:0000256" key="5">
    <source>
        <dbReference type="ARBA" id="ARBA00022692"/>
    </source>
</evidence>
<evidence type="ECO:0000313" key="19">
    <source>
        <dbReference type="EnsemblMetazoa" id="CLYHEMP000816.1"/>
    </source>
</evidence>
<dbReference type="InterPro" id="IPR002550">
    <property type="entry name" value="CNNM"/>
</dbReference>
<dbReference type="Pfam" id="PF01595">
    <property type="entry name" value="CNNM"/>
    <property type="match status" value="1"/>
</dbReference>
<dbReference type="OrthoDB" id="5353557at2759"/>
<dbReference type="InterPro" id="IPR000644">
    <property type="entry name" value="CBS_dom"/>
</dbReference>
<feature type="chain" id="PRO_5029854615" evidence="15">
    <location>
        <begin position="27"/>
        <end position="775"/>
    </location>
</feature>
<dbReference type="PROSITE" id="PS51371">
    <property type="entry name" value="CBS"/>
    <property type="match status" value="1"/>
</dbReference>
<evidence type="ECO:0000259" key="17">
    <source>
        <dbReference type="PROSITE" id="PS51371"/>
    </source>
</evidence>
<dbReference type="GO" id="GO:0005886">
    <property type="term" value="C:plasma membrane"/>
    <property type="evidence" value="ECO:0007669"/>
    <property type="project" value="UniProtKB-SubCell"/>
</dbReference>
<dbReference type="Gene3D" id="2.60.120.10">
    <property type="entry name" value="Jelly Rolls"/>
    <property type="match status" value="1"/>
</dbReference>
<evidence type="ECO:0000256" key="13">
    <source>
        <dbReference type="SAM" id="MobiDB-lite"/>
    </source>
</evidence>
<evidence type="ECO:0000256" key="8">
    <source>
        <dbReference type="ARBA" id="ARBA00023065"/>
    </source>
</evidence>
<name>A0A7M5UKF7_9CNID</name>
<dbReference type="PANTHER" id="PTHR12064:SF94">
    <property type="entry name" value="UNEXTENDED PROTEIN"/>
    <property type="match status" value="1"/>
</dbReference>
<keyword evidence="10 12" id="KW-0472">Membrane</keyword>
<dbReference type="AlphaFoldDB" id="A0A7M5UKF7"/>
<evidence type="ECO:0000313" key="20">
    <source>
        <dbReference type="Proteomes" id="UP000594262"/>
    </source>
</evidence>
<dbReference type="SUPFAM" id="SSF54631">
    <property type="entry name" value="CBS-domain pair"/>
    <property type="match status" value="1"/>
</dbReference>
<dbReference type="GO" id="GO:0022857">
    <property type="term" value="F:transmembrane transporter activity"/>
    <property type="evidence" value="ECO:0007669"/>
    <property type="project" value="TreeGrafter"/>
</dbReference>
<dbReference type="Pfam" id="PF25562">
    <property type="entry name" value="CNBH_CNNM2_C"/>
    <property type="match status" value="1"/>
</dbReference>
<feature type="signal peptide" evidence="15">
    <location>
        <begin position="1"/>
        <end position="26"/>
    </location>
</feature>
<feature type="compositionally biased region" description="Polar residues" evidence="13">
    <location>
        <begin position="736"/>
        <end position="746"/>
    </location>
</feature>
<dbReference type="PROSITE" id="PS51846">
    <property type="entry name" value="CNNM"/>
    <property type="match status" value="1"/>
</dbReference>
<dbReference type="GO" id="GO:0006811">
    <property type="term" value="P:monoatomic ion transport"/>
    <property type="evidence" value="ECO:0007669"/>
    <property type="project" value="UniProtKB-KW"/>
</dbReference>
<dbReference type="PROSITE" id="PS50042">
    <property type="entry name" value="CNMP_BINDING_3"/>
    <property type="match status" value="1"/>
</dbReference>
<dbReference type="InterPro" id="IPR000595">
    <property type="entry name" value="cNMP-bd_dom"/>
</dbReference>
<dbReference type="InterPro" id="IPR045095">
    <property type="entry name" value="ACDP"/>
</dbReference>
<dbReference type="RefSeq" id="XP_066921976.1">
    <property type="nucleotide sequence ID" value="XM_067065875.1"/>
</dbReference>
<evidence type="ECO:0000256" key="14">
    <source>
        <dbReference type="SAM" id="Phobius"/>
    </source>
</evidence>
<evidence type="ECO:0000256" key="15">
    <source>
        <dbReference type="SAM" id="SignalP"/>
    </source>
</evidence>
<dbReference type="InterPro" id="IPR014710">
    <property type="entry name" value="RmlC-like_jellyroll"/>
</dbReference>
<evidence type="ECO:0000256" key="11">
    <source>
        <dbReference type="PROSITE-ProRule" id="PRU00703"/>
    </source>
</evidence>
<dbReference type="EnsemblMetazoa" id="CLYHEMT000816.1">
    <property type="protein sequence ID" value="CLYHEMP000816.1"/>
    <property type="gene ID" value="CLYHEMG000816"/>
</dbReference>
<dbReference type="PANTHER" id="PTHR12064">
    <property type="entry name" value="METAL TRANSPORTER CNNM"/>
    <property type="match status" value="1"/>
</dbReference>
<feature type="domain" description="CNNM transmembrane" evidence="18">
    <location>
        <begin position="145"/>
        <end position="324"/>
    </location>
</feature>
<keyword evidence="9 11" id="KW-0129">CBS domain</keyword>
<keyword evidence="5 12" id="KW-0812">Transmembrane</keyword>
<keyword evidence="15" id="KW-0732">Signal</keyword>
<dbReference type="InterPro" id="IPR018490">
    <property type="entry name" value="cNMP-bd_dom_sf"/>
</dbReference>
<keyword evidence="20" id="KW-1185">Reference proteome</keyword>
<evidence type="ECO:0000256" key="2">
    <source>
        <dbReference type="ARBA" id="ARBA00010484"/>
    </source>
</evidence>
<accession>A0A7M5UKF7</accession>
<evidence type="ECO:0000259" key="16">
    <source>
        <dbReference type="PROSITE" id="PS50042"/>
    </source>
</evidence>
<evidence type="ECO:0000256" key="1">
    <source>
        <dbReference type="ARBA" id="ARBA00004651"/>
    </source>
</evidence>
<reference evidence="19" key="1">
    <citation type="submission" date="2021-01" db="UniProtKB">
        <authorList>
            <consortium name="EnsemblMetazoa"/>
        </authorList>
    </citation>
    <scope>IDENTIFICATION</scope>
</reference>
<dbReference type="GO" id="GO:0010960">
    <property type="term" value="P:magnesium ion homeostasis"/>
    <property type="evidence" value="ECO:0007669"/>
    <property type="project" value="InterPro"/>
</dbReference>
<dbReference type="InterPro" id="IPR044751">
    <property type="entry name" value="Ion_transp-like_CBS"/>
</dbReference>
<feature type="transmembrane region" description="Helical" evidence="14">
    <location>
        <begin position="149"/>
        <end position="176"/>
    </location>
</feature>
<feature type="transmembrane region" description="Helical" evidence="14">
    <location>
        <begin position="207"/>
        <end position="228"/>
    </location>
</feature>
<evidence type="ECO:0000256" key="3">
    <source>
        <dbReference type="ARBA" id="ARBA00022448"/>
    </source>
</evidence>
<keyword evidence="6" id="KW-0677">Repeat</keyword>
<evidence type="ECO:0000256" key="12">
    <source>
        <dbReference type="PROSITE-ProRule" id="PRU01193"/>
    </source>
</evidence>
<keyword evidence="4" id="KW-1003">Cell membrane</keyword>
<dbReference type="Gene3D" id="3.10.580.10">
    <property type="entry name" value="CBS-domain"/>
    <property type="match status" value="1"/>
</dbReference>
<evidence type="ECO:0000259" key="18">
    <source>
        <dbReference type="PROSITE" id="PS51846"/>
    </source>
</evidence>
<evidence type="ECO:0000256" key="6">
    <source>
        <dbReference type="ARBA" id="ARBA00022737"/>
    </source>
</evidence>
<sequence>MREARVAFVNLCLFTFLTVNLGCLSAVEVDFLTVFESSEGVTISNGIITVITETDAKLKLHGKDVKNKLISFADTAPDKAQDPCDNNRVTDIFKSDDNGLVNLNFKARNVGKAYLCTKDLSQNGTTTTWIHQDKTVMLVIEKKETLMPIWAKIILIGVLMVLSGMFSGLNLGLMALDVQELKLVSKSGTPRQKRYAKKIEPVRRQGNFLLCTLLLGNTLVNSSFTILLDSLTSGIVAVVGSTMAIVIFGEIVPQSICSRYGLAVGAFTINMTKLFMILTFPLSFPISKLLDCILGKEIGNVYSKKQLLELLNIQNEFNDLEQDEVGIISGALKYKDKTVSEVMTAIDDCFLLDEEAILDFKTMSSIVKSGYSRIPVYSGERHNLVAVLFVKDLAFVDPDDCIPLLSVLKFYNHPVHKVFYDTSLDKALEEFKQGRSHMSLVLKINDGGDGDPFYECIGIVTLEDIIEEIIQDEIVDETDVYIDNVSGQKVKRNNQQDFSIFLPDAPTVSKISPQLSFAIFQYLSTSVSMFSDEHVSKHVLRKLIEFPSSVEEMEIDEEDAKNKEIYLYKKGFNCDYFALIIQGRVEVTVGSENILFEDGPFSVFGVGALTRDSNQPFNPDYTVKLLSNVQYLKISRVMYRSALRATKLERQNKTPDTYQEYDEIFFEEAKRSKHAISPLPATDTLSHNSYDSERSGTPTKHGNTKRRMDSLLRRLTPKYDRRKDSRDKEDAAKTLSVGSGQENPLMSNVEETDIERPNSYAELNGSIDRTSDSPV</sequence>
<feature type="domain" description="CBS" evidence="17">
    <location>
        <begin position="411"/>
        <end position="477"/>
    </location>
</feature>
<keyword evidence="3" id="KW-0813">Transport</keyword>